<feature type="domain" description="Polyphosphate kinase-2-related" evidence="1">
    <location>
        <begin position="6"/>
        <end position="228"/>
    </location>
</feature>
<evidence type="ECO:0000313" key="2">
    <source>
        <dbReference type="EMBL" id="GFE81491.1"/>
    </source>
</evidence>
<dbReference type="InterPro" id="IPR022488">
    <property type="entry name" value="PPK2-related"/>
</dbReference>
<accession>A0A829YFC5</accession>
<dbReference type="SUPFAM" id="SSF52540">
    <property type="entry name" value="P-loop containing nucleoside triphosphate hydrolases"/>
    <property type="match status" value="2"/>
</dbReference>
<feature type="domain" description="Polyphosphate kinase-2-related" evidence="1">
    <location>
        <begin position="260"/>
        <end position="480"/>
    </location>
</feature>
<evidence type="ECO:0000313" key="3">
    <source>
        <dbReference type="Proteomes" id="UP000445000"/>
    </source>
</evidence>
<comment type="caution">
    <text evidence="2">The sequence shown here is derived from an EMBL/GenBank/DDBJ whole genome shotgun (WGS) entry which is preliminary data.</text>
</comment>
<keyword evidence="3" id="KW-1185">Reference proteome</keyword>
<reference evidence="3" key="1">
    <citation type="submission" date="2020-01" db="EMBL/GenBank/DDBJ databases">
        <title>'Steroidobacter agaridevorans' sp. nov., agar-degrading bacteria isolated from rhizosphere soils.</title>
        <authorList>
            <person name="Ikenaga M."/>
            <person name="Kataoka M."/>
            <person name="Murouchi A."/>
            <person name="Katsuragi S."/>
            <person name="Sakai M."/>
        </authorList>
    </citation>
    <scope>NUCLEOTIDE SEQUENCE [LARGE SCALE GENOMIC DNA]</scope>
    <source>
        <strain evidence="3">YU21-B</strain>
    </source>
</reference>
<dbReference type="Gene3D" id="3.40.50.300">
    <property type="entry name" value="P-loop containing nucleotide triphosphate hydrolases"/>
    <property type="match status" value="2"/>
</dbReference>
<keyword evidence="2" id="KW-0808">Transferase</keyword>
<dbReference type="GO" id="GO:0006797">
    <property type="term" value="P:polyphosphate metabolic process"/>
    <property type="evidence" value="ECO:0007669"/>
    <property type="project" value="InterPro"/>
</dbReference>
<gene>
    <name evidence="2" type="primary">ppk-2</name>
    <name evidence="2" type="ORF">GCM10011487_34910</name>
</gene>
<dbReference type="EMBL" id="BLJN01000003">
    <property type="protein sequence ID" value="GFE81491.1"/>
    <property type="molecule type" value="Genomic_DNA"/>
</dbReference>
<dbReference type="InterPro" id="IPR022489">
    <property type="entry name" value="PolyP_AMP_Tfrase"/>
</dbReference>
<organism evidence="2 3">
    <name type="scientific">Steroidobacter agaridevorans</name>
    <dbReference type="NCBI Taxonomy" id="2695856"/>
    <lineage>
        <taxon>Bacteria</taxon>
        <taxon>Pseudomonadati</taxon>
        <taxon>Pseudomonadota</taxon>
        <taxon>Gammaproteobacteria</taxon>
        <taxon>Steroidobacterales</taxon>
        <taxon>Steroidobacteraceae</taxon>
        <taxon>Steroidobacter</taxon>
    </lineage>
</organism>
<dbReference type="InterPro" id="IPR027417">
    <property type="entry name" value="P-loop_NTPase"/>
</dbReference>
<dbReference type="RefSeq" id="WP_161813136.1">
    <property type="nucleotide sequence ID" value="NZ_BLJN01000003.1"/>
</dbReference>
<name>A0A829YFC5_9GAMM</name>
<dbReference type="GO" id="GO:0043751">
    <property type="term" value="F:polyphosphate:AMP phosphotransferase activity"/>
    <property type="evidence" value="ECO:0007669"/>
    <property type="project" value="InterPro"/>
</dbReference>
<sequence>MAAPRISKAAFERSLPTLRDELLDLQLKLHTEKSCAVAVIIAGTPAAGRSETVNELLEWLDPKHIDVHALGAPTAYDRKFPTLWRYWRKLPARGRMTFFFAGWYGEYLSGVIKDSKSRLDDKRSVERILQLENMLVRDGVRVVKIYLHTDHETQQRRLKALCADKLTSWRVTKEDRWQAKHFKRVNRIVHACLKATDHESAPWHRVDGTDEEYRLLTVGKRLRDEIAAGLKAAEQKRRDWPSEKPAKVSRLTVLQPQHPLDDDEYERQLETLQGHLARLVRKSRFGKHGLVLAFEGMDAAGKGGAIRRITHALDARQYQVVPVSAPTPEELLYPYLWRFWRHIPAQGSITIFDRSWYGRVLVERVRELTPDPDWKRAYAEIVEFERQLTEHGLLVAKFWLSVSKDEQLKRFKARDEDPLKRFKVDREDWANRRYYDAYQNAAAEMIRRTDAEDAKWTIVAADDKKQARLTVLNAVCETLER</sequence>
<dbReference type="PANTHER" id="PTHR34383:SF3">
    <property type="entry name" value="POLYPHOSPHATE:AMP PHOSPHOTRANSFERASE"/>
    <property type="match status" value="1"/>
</dbReference>
<proteinExistence type="predicted"/>
<protein>
    <submittedName>
        <fullName evidence="2">Polyphosphate:AMP phosphotransferase</fullName>
    </submittedName>
</protein>
<dbReference type="Proteomes" id="UP000445000">
    <property type="component" value="Unassembled WGS sequence"/>
</dbReference>
<dbReference type="PANTHER" id="PTHR34383">
    <property type="entry name" value="POLYPHOSPHATE:AMP PHOSPHOTRANSFERASE-RELATED"/>
    <property type="match status" value="1"/>
</dbReference>
<dbReference type="Pfam" id="PF03976">
    <property type="entry name" value="PPK2"/>
    <property type="match status" value="2"/>
</dbReference>
<evidence type="ECO:0000259" key="1">
    <source>
        <dbReference type="Pfam" id="PF03976"/>
    </source>
</evidence>
<dbReference type="AlphaFoldDB" id="A0A829YFC5"/>
<dbReference type="NCBIfam" id="TIGR03708">
    <property type="entry name" value="poly_P_AMP_trns"/>
    <property type="match status" value="1"/>
</dbReference>